<reference evidence="1" key="1">
    <citation type="submission" date="2014-09" db="EMBL/GenBank/DDBJ databases">
        <authorList>
            <person name="Magalhaes I.L.F."/>
            <person name="Oliveira U."/>
            <person name="Santos F.R."/>
            <person name="Vidigal T.H.D.A."/>
            <person name="Brescovit A.D."/>
            <person name="Santos A.J."/>
        </authorList>
    </citation>
    <scope>NUCLEOTIDE SEQUENCE</scope>
    <source>
        <tissue evidence="1">Shoot tissue taken approximately 20 cm above the soil surface</tissue>
    </source>
</reference>
<accession>A0A0A8XW62</accession>
<dbReference type="AlphaFoldDB" id="A0A0A8XW62"/>
<dbReference type="EMBL" id="GBRH01279671">
    <property type="protein sequence ID" value="JAD18224.1"/>
    <property type="molecule type" value="Transcribed_RNA"/>
</dbReference>
<name>A0A0A8XW62_ARUDO</name>
<organism evidence="1">
    <name type="scientific">Arundo donax</name>
    <name type="common">Giant reed</name>
    <name type="synonym">Donax arundinaceus</name>
    <dbReference type="NCBI Taxonomy" id="35708"/>
    <lineage>
        <taxon>Eukaryota</taxon>
        <taxon>Viridiplantae</taxon>
        <taxon>Streptophyta</taxon>
        <taxon>Embryophyta</taxon>
        <taxon>Tracheophyta</taxon>
        <taxon>Spermatophyta</taxon>
        <taxon>Magnoliopsida</taxon>
        <taxon>Liliopsida</taxon>
        <taxon>Poales</taxon>
        <taxon>Poaceae</taxon>
        <taxon>PACMAD clade</taxon>
        <taxon>Arundinoideae</taxon>
        <taxon>Arundineae</taxon>
        <taxon>Arundo</taxon>
    </lineage>
</organism>
<reference evidence="1" key="2">
    <citation type="journal article" date="2015" name="Data Brief">
        <title>Shoot transcriptome of the giant reed, Arundo donax.</title>
        <authorList>
            <person name="Barrero R.A."/>
            <person name="Guerrero F.D."/>
            <person name="Moolhuijzen P."/>
            <person name="Goolsby J.A."/>
            <person name="Tidwell J."/>
            <person name="Bellgard S.E."/>
            <person name="Bellgard M.I."/>
        </authorList>
    </citation>
    <scope>NUCLEOTIDE SEQUENCE</scope>
    <source>
        <tissue evidence="1">Shoot tissue taken approximately 20 cm above the soil surface</tissue>
    </source>
</reference>
<evidence type="ECO:0000313" key="1">
    <source>
        <dbReference type="EMBL" id="JAD18224.1"/>
    </source>
</evidence>
<proteinExistence type="predicted"/>
<protein>
    <submittedName>
        <fullName evidence="1">Uncharacterized protein</fullName>
    </submittedName>
</protein>
<sequence>MTHSRNEFRQQILHDVVLSSTSLSRIVRLKTDLQKLVGQGCRNSSPAITKSQDTNPVPVPNVGKTDMTNHAACHHCAFAFSNFSFAISIFLSSAC</sequence>